<keyword evidence="2" id="KW-1185">Reference proteome</keyword>
<gene>
    <name evidence="1" type="ORF">BW733_11225</name>
</gene>
<evidence type="ECO:0008006" key="3">
    <source>
        <dbReference type="Google" id="ProtNLM"/>
    </source>
</evidence>
<dbReference type="AlphaFoldDB" id="A0A1Q2CYV4"/>
<protein>
    <recommendedName>
        <fullName evidence="3">YbaB/EbfC DNA-binding family protein</fullName>
    </recommendedName>
</protein>
<sequence>MDETAPQVMEAQFDELIRTMLRMQPRHREVSVRDPEGQVEATCGPDGRLAKVTVEPRWQDKIEPGDLSTVLLTTIAEAQLEASGLNDDDRPEPTEEEVAAKREEMMRMGEQALEAPSSDATLQAKVDNLPNLFDQLDLALAQLNDSLTNLEVPIAVEEAEQLNLKPAGGVEVRSENSMVTVTVNHGYVVDVAIHQSWLPGKSGHVLTECFDQIIDQLNEPLNS</sequence>
<dbReference type="Proteomes" id="UP000188235">
    <property type="component" value="Chromosome"/>
</dbReference>
<dbReference type="STRING" id="399497.BW733_11225"/>
<evidence type="ECO:0000313" key="1">
    <source>
        <dbReference type="EMBL" id="AQP51316.1"/>
    </source>
</evidence>
<reference evidence="1 2" key="1">
    <citation type="journal article" date="2008" name="Int. J. Syst. Evol. Microbiol.">
        <title>Tessaracoccus flavescens sp. nov., isolated from marine sediment.</title>
        <authorList>
            <person name="Lee D.W."/>
            <person name="Lee S.D."/>
        </authorList>
    </citation>
    <scope>NUCLEOTIDE SEQUENCE [LARGE SCALE GENOMIC DNA]</scope>
    <source>
        <strain evidence="1 2">SST-39T</strain>
    </source>
</reference>
<dbReference type="KEGG" id="tfa:BW733_11225"/>
<dbReference type="EMBL" id="CP019607">
    <property type="protein sequence ID" value="AQP51316.1"/>
    <property type="molecule type" value="Genomic_DNA"/>
</dbReference>
<organism evidence="1 2">
    <name type="scientific">Tessaracoccus flavescens</name>
    <dbReference type="NCBI Taxonomy" id="399497"/>
    <lineage>
        <taxon>Bacteria</taxon>
        <taxon>Bacillati</taxon>
        <taxon>Actinomycetota</taxon>
        <taxon>Actinomycetes</taxon>
        <taxon>Propionibacteriales</taxon>
        <taxon>Propionibacteriaceae</taxon>
        <taxon>Tessaracoccus</taxon>
    </lineage>
</organism>
<dbReference type="RefSeq" id="WP_077350500.1">
    <property type="nucleotide sequence ID" value="NZ_CP019607.1"/>
</dbReference>
<name>A0A1Q2CYV4_9ACTN</name>
<dbReference type="OrthoDB" id="3728986at2"/>
<evidence type="ECO:0000313" key="2">
    <source>
        <dbReference type="Proteomes" id="UP000188235"/>
    </source>
</evidence>
<accession>A0A1Q2CYV4</accession>
<proteinExistence type="predicted"/>